<name>A0A377JM37_9HELI</name>
<evidence type="ECO:0000313" key="1">
    <source>
        <dbReference type="EMBL" id="STP08826.1"/>
    </source>
</evidence>
<dbReference type="EMBL" id="UGHZ01000001">
    <property type="protein sequence ID" value="STP08826.1"/>
    <property type="molecule type" value="Genomic_DNA"/>
</dbReference>
<proteinExistence type="predicted"/>
<organism evidence="1 2">
    <name type="scientific">Helicobacter cinaedi</name>
    <dbReference type="NCBI Taxonomy" id="213"/>
    <lineage>
        <taxon>Bacteria</taxon>
        <taxon>Pseudomonadati</taxon>
        <taxon>Campylobacterota</taxon>
        <taxon>Epsilonproteobacteria</taxon>
        <taxon>Campylobacterales</taxon>
        <taxon>Helicobacteraceae</taxon>
        <taxon>Helicobacter</taxon>
    </lineage>
</organism>
<reference evidence="1 2" key="1">
    <citation type="submission" date="2018-06" db="EMBL/GenBank/DDBJ databases">
        <authorList>
            <consortium name="Pathogen Informatics"/>
            <person name="Doyle S."/>
        </authorList>
    </citation>
    <scope>NUCLEOTIDE SEQUENCE [LARGE SCALE GENOMIC DNA]</scope>
    <source>
        <strain evidence="1 2">NCTC12221</strain>
    </source>
</reference>
<sequence>MNIYLKPIFALCLYGILSVSLATHAFAKSYIISPLPLPQQEILNISTEKCGTSCLLNYFAKGEFFSFVAFFDPSIDNTELRSKLSSVLGDLGITDQMLPPTLQGSGKIKLALLMPKKIIGRYSASSIDTILAYLMTRGNDFVFEIFDSGDESRSNLNSTYKNIAKENYDFVIAILTPKGAQEFATLDINLPTYVPTINRKQINISSLPKNLIFGGIDYEAQIELLLSLAGSKNIIAYNDKSLIGKTLGGILKNKSNRIVFEEEIDSESAKTFVQKLSKHERLIANNVVFFNTPPARTGLVASQLGLAKNKPDKFLSVQTNFHPQILLLIQKEDRKNLFIANVINNQNPKLVEYTSLLGGDLRYDWVNYATAVGVEQLILAQINQGKRFFNERVKDGQVEYINRIYKSDAKSFYEYR</sequence>
<dbReference type="RefSeq" id="WP_115025646.1">
    <property type="nucleotide sequence ID" value="NZ_UGHZ01000001.1"/>
</dbReference>
<evidence type="ECO:0000313" key="2">
    <source>
        <dbReference type="Proteomes" id="UP000255335"/>
    </source>
</evidence>
<protein>
    <submittedName>
        <fullName evidence="1">Periplasmic protein</fullName>
    </submittedName>
</protein>
<accession>A0A377JM37</accession>
<dbReference type="Proteomes" id="UP000255335">
    <property type="component" value="Unassembled WGS sequence"/>
</dbReference>
<dbReference type="AlphaFoldDB" id="A0A377JM37"/>
<gene>
    <name evidence="1" type="ORF">NCTC12221_00244</name>
</gene>